<evidence type="ECO:0000313" key="3">
    <source>
        <dbReference type="Proteomes" id="UP000821837"/>
    </source>
</evidence>
<reference evidence="2" key="1">
    <citation type="journal article" date="2020" name="Cell">
        <title>Large-Scale Comparative Analyses of Tick Genomes Elucidate Their Genetic Diversity and Vector Capacities.</title>
        <authorList>
            <consortium name="Tick Genome and Microbiome Consortium (TIGMIC)"/>
            <person name="Jia N."/>
            <person name="Wang J."/>
            <person name="Shi W."/>
            <person name="Du L."/>
            <person name="Sun Y."/>
            <person name="Zhan W."/>
            <person name="Jiang J.F."/>
            <person name="Wang Q."/>
            <person name="Zhang B."/>
            <person name="Ji P."/>
            <person name="Bell-Sakyi L."/>
            <person name="Cui X.M."/>
            <person name="Yuan T.T."/>
            <person name="Jiang B.G."/>
            <person name="Yang W.F."/>
            <person name="Lam T.T."/>
            <person name="Chang Q.C."/>
            <person name="Ding S.J."/>
            <person name="Wang X.J."/>
            <person name="Zhu J.G."/>
            <person name="Ruan X.D."/>
            <person name="Zhao L."/>
            <person name="Wei J.T."/>
            <person name="Ye R.Z."/>
            <person name="Que T.C."/>
            <person name="Du C.H."/>
            <person name="Zhou Y.H."/>
            <person name="Cheng J.X."/>
            <person name="Dai P.F."/>
            <person name="Guo W.B."/>
            <person name="Han X.H."/>
            <person name="Huang E.J."/>
            <person name="Li L.F."/>
            <person name="Wei W."/>
            <person name="Gao Y.C."/>
            <person name="Liu J.Z."/>
            <person name="Shao H.Z."/>
            <person name="Wang X."/>
            <person name="Wang C.C."/>
            <person name="Yang T.C."/>
            <person name="Huo Q.B."/>
            <person name="Li W."/>
            <person name="Chen H.Y."/>
            <person name="Chen S.E."/>
            <person name="Zhou L.G."/>
            <person name="Ni X.B."/>
            <person name="Tian J.H."/>
            <person name="Sheng Y."/>
            <person name="Liu T."/>
            <person name="Pan Y.S."/>
            <person name="Xia L.Y."/>
            <person name="Li J."/>
            <person name="Zhao F."/>
            <person name="Cao W.C."/>
        </authorList>
    </citation>
    <scope>NUCLEOTIDE SEQUENCE</scope>
    <source>
        <strain evidence="2">Rsan-2018</strain>
    </source>
</reference>
<proteinExistence type="predicted"/>
<dbReference type="EMBL" id="JABSTV010001250">
    <property type="protein sequence ID" value="KAH7957042.1"/>
    <property type="molecule type" value="Genomic_DNA"/>
</dbReference>
<dbReference type="AlphaFoldDB" id="A0A9D4PWK1"/>
<dbReference type="VEuPathDB" id="VectorBase:RSAN_055534"/>
<protein>
    <recommendedName>
        <fullName evidence="4">Peptidase M13 N-terminal domain-containing protein</fullName>
    </recommendedName>
</protein>
<reference evidence="2" key="2">
    <citation type="submission" date="2021-09" db="EMBL/GenBank/DDBJ databases">
        <authorList>
            <person name="Jia N."/>
            <person name="Wang J."/>
            <person name="Shi W."/>
            <person name="Du L."/>
            <person name="Sun Y."/>
            <person name="Zhan W."/>
            <person name="Jiang J."/>
            <person name="Wang Q."/>
            <person name="Zhang B."/>
            <person name="Ji P."/>
            <person name="Sakyi L.B."/>
            <person name="Cui X."/>
            <person name="Yuan T."/>
            <person name="Jiang B."/>
            <person name="Yang W."/>
            <person name="Lam T.T.-Y."/>
            <person name="Chang Q."/>
            <person name="Ding S."/>
            <person name="Wang X."/>
            <person name="Zhu J."/>
            <person name="Ruan X."/>
            <person name="Zhao L."/>
            <person name="Wei J."/>
            <person name="Que T."/>
            <person name="Du C."/>
            <person name="Cheng J."/>
            <person name="Dai P."/>
            <person name="Han X."/>
            <person name="Huang E."/>
            <person name="Gao Y."/>
            <person name="Liu J."/>
            <person name="Shao H."/>
            <person name="Ye R."/>
            <person name="Li L."/>
            <person name="Wei W."/>
            <person name="Wang X."/>
            <person name="Wang C."/>
            <person name="Huo Q."/>
            <person name="Li W."/>
            <person name="Guo W."/>
            <person name="Chen H."/>
            <person name="Chen S."/>
            <person name="Zhou L."/>
            <person name="Zhou L."/>
            <person name="Ni X."/>
            <person name="Tian J."/>
            <person name="Zhou Y."/>
            <person name="Sheng Y."/>
            <person name="Liu T."/>
            <person name="Pan Y."/>
            <person name="Xia L."/>
            <person name="Li J."/>
            <person name="Zhao F."/>
            <person name="Cao W."/>
        </authorList>
    </citation>
    <scope>NUCLEOTIDE SEQUENCE</scope>
    <source>
        <strain evidence="2">Rsan-2018</strain>
        <tissue evidence="2">Larvae</tissue>
    </source>
</reference>
<feature type="compositionally biased region" description="Low complexity" evidence="1">
    <location>
        <begin position="26"/>
        <end position="45"/>
    </location>
</feature>
<evidence type="ECO:0000256" key="1">
    <source>
        <dbReference type="SAM" id="MobiDB-lite"/>
    </source>
</evidence>
<dbReference type="SUPFAM" id="SSF55486">
    <property type="entry name" value="Metalloproteases ('zincins'), catalytic domain"/>
    <property type="match status" value="1"/>
</dbReference>
<evidence type="ECO:0000313" key="2">
    <source>
        <dbReference type="EMBL" id="KAH7957042.1"/>
    </source>
</evidence>
<dbReference type="GO" id="GO:0004222">
    <property type="term" value="F:metalloendopeptidase activity"/>
    <property type="evidence" value="ECO:0007669"/>
    <property type="project" value="InterPro"/>
</dbReference>
<organism evidence="2 3">
    <name type="scientific">Rhipicephalus sanguineus</name>
    <name type="common">Brown dog tick</name>
    <name type="synonym">Ixodes sanguineus</name>
    <dbReference type="NCBI Taxonomy" id="34632"/>
    <lineage>
        <taxon>Eukaryota</taxon>
        <taxon>Metazoa</taxon>
        <taxon>Ecdysozoa</taxon>
        <taxon>Arthropoda</taxon>
        <taxon>Chelicerata</taxon>
        <taxon>Arachnida</taxon>
        <taxon>Acari</taxon>
        <taxon>Parasitiformes</taxon>
        <taxon>Ixodida</taxon>
        <taxon>Ixodoidea</taxon>
        <taxon>Ixodidae</taxon>
        <taxon>Rhipicephalinae</taxon>
        <taxon>Rhipicephalus</taxon>
        <taxon>Rhipicephalus</taxon>
    </lineage>
</organism>
<sequence length="310" mass="35386">MRDPRSPVVSPPAFDDLRSSAPAPRTSPLIPEPSSSTTTSTVPSPAQDSLVCHSDHCEYMSEKLRATTNVSINPCDDFYQYVCGTINDSDYFPFRLVGDLKQWMISLNLDLATQTPTEPYNSVDLMVRCSLQYGLSPIFQFQISKLVFVTGKRNLQFTLSKNDERWLELRKQKRKDAGERAEQELYLSYLILYTSDREELRTMFSNTFALDDQVTLQMTRFVSAEDKLVQYQLRGLAHFTTPVAESDQWDLMVAKYTDGVYNGSDQIVFNESTSLILQNVLNNVRSEGLRYLVAWSVFRQGVETALQADW</sequence>
<dbReference type="Proteomes" id="UP000821837">
    <property type="component" value="Unassembled WGS sequence"/>
</dbReference>
<feature type="region of interest" description="Disordered" evidence="1">
    <location>
        <begin position="1"/>
        <end position="47"/>
    </location>
</feature>
<dbReference type="Gene3D" id="3.40.390.10">
    <property type="entry name" value="Collagenase (Catalytic Domain)"/>
    <property type="match status" value="1"/>
</dbReference>
<comment type="caution">
    <text evidence="2">The sequence shown here is derived from an EMBL/GenBank/DDBJ whole genome shotgun (WGS) entry which is preliminary data.</text>
</comment>
<dbReference type="InterPro" id="IPR000718">
    <property type="entry name" value="Peptidase_M13"/>
</dbReference>
<dbReference type="GO" id="GO:0006508">
    <property type="term" value="P:proteolysis"/>
    <property type="evidence" value="ECO:0007669"/>
    <property type="project" value="InterPro"/>
</dbReference>
<dbReference type="InterPro" id="IPR024079">
    <property type="entry name" value="MetalloPept_cat_dom_sf"/>
</dbReference>
<evidence type="ECO:0008006" key="4">
    <source>
        <dbReference type="Google" id="ProtNLM"/>
    </source>
</evidence>
<dbReference type="PROSITE" id="PS51885">
    <property type="entry name" value="NEPRILYSIN"/>
    <property type="match status" value="1"/>
</dbReference>
<gene>
    <name evidence="2" type="ORF">HPB52_014535</name>
</gene>
<accession>A0A9D4PWK1</accession>
<keyword evidence="3" id="KW-1185">Reference proteome</keyword>
<name>A0A9D4PWK1_RHISA</name>